<feature type="domain" description="AMP-activated protein kinase glycogen-binding" evidence="2">
    <location>
        <begin position="159"/>
        <end position="230"/>
    </location>
</feature>
<dbReference type="CAZy" id="CBM48">
    <property type="family name" value="Carbohydrate-Binding Module Family 48"/>
</dbReference>
<dbReference type="Proteomes" id="UP000001296">
    <property type="component" value="Chromosome"/>
</dbReference>
<evidence type="ECO:0000259" key="2">
    <source>
        <dbReference type="Pfam" id="PF16561"/>
    </source>
</evidence>
<dbReference type="PANTHER" id="PTHR10343">
    <property type="entry name" value="5'-AMP-ACTIVATED PROTEIN KINASE , BETA SUBUNIT"/>
    <property type="match status" value="1"/>
</dbReference>
<dbReference type="Pfam" id="PF16561">
    <property type="entry name" value="AMPK1_CBM"/>
    <property type="match status" value="1"/>
</dbReference>
<dbReference type="InterPro" id="IPR050827">
    <property type="entry name" value="CRP1_MDG1_kinase"/>
</dbReference>
<dbReference type="PANTHER" id="PTHR10343:SF84">
    <property type="entry name" value="5'-AMP-ACTIVATED PROTEIN KINASE SUBUNIT BETA-1"/>
    <property type="match status" value="1"/>
</dbReference>
<gene>
    <name evidence="3" type="ordered locus">STHERM_c01760</name>
</gene>
<dbReference type="RefSeq" id="WP_013312991.1">
    <property type="nucleotide sequence ID" value="NC_014484.1"/>
</dbReference>
<evidence type="ECO:0000313" key="3">
    <source>
        <dbReference type="EMBL" id="ADN01150.1"/>
    </source>
</evidence>
<sequence>MEKSKFVLAGVWLLCFGLSLSSQDLGFIVEDKDLHLYLLDLKEARPPHTKKNRLVFTFQGSPRTRSVGIAFSFERFRTVHLMARNPSRIFFYVLDPPEDRFTYRLVVDGVWMADPSNPLVVEDEDGVRLSLVSLTPLPAEEAGPVPLEGEVAFLFRYTPGRQVFLVGEFCNWDPFLLPMEEVEPGLYRKTLSLPAGTYAYYFLADGKRIADPENPRRVYLDAIPVSLVEVPPRISARLQD</sequence>
<evidence type="ECO:0000256" key="1">
    <source>
        <dbReference type="ARBA" id="ARBA00010926"/>
    </source>
</evidence>
<organism evidence="3 4">
    <name type="scientific">Winmispira thermophila (strain ATCC 49972 / DSM 6192 / RI 19.B1)</name>
    <name type="common">Spirochaeta thermophila</name>
    <dbReference type="NCBI Taxonomy" id="665571"/>
    <lineage>
        <taxon>Bacteria</taxon>
        <taxon>Pseudomonadati</taxon>
        <taxon>Spirochaetota</taxon>
        <taxon>Spirochaetia</taxon>
        <taxon>Winmispirales</taxon>
        <taxon>Winmispiraceae</taxon>
        <taxon>Winmispira</taxon>
    </lineage>
</organism>
<reference evidence="3 4" key="2">
    <citation type="journal article" date="2010" name="J. Bacteriol.">
        <title>Genome sequence of the polysaccharide-degrading, thermophilic anaerobe Spirochaeta thermophila DSM 6192.</title>
        <authorList>
            <person name="Angelov A."/>
            <person name="Liebl S."/>
            <person name="Ballschmiter M."/>
            <person name="Bomeke M."/>
            <person name="Lehmann R."/>
            <person name="Liesegang H."/>
            <person name="Daniel R."/>
            <person name="Liebl W."/>
        </authorList>
    </citation>
    <scope>NUCLEOTIDE SEQUENCE [LARGE SCALE GENOMIC DNA]</scope>
    <source>
        <strain evidence="4">ATCC 49972 / DSM 6192 / RI 19.B1</strain>
    </source>
</reference>
<dbReference type="InterPro" id="IPR013783">
    <property type="entry name" value="Ig-like_fold"/>
</dbReference>
<dbReference type="PaxDb" id="665571-STHERM_c01760"/>
<dbReference type="eggNOG" id="COG0296">
    <property type="taxonomic scope" value="Bacteria"/>
</dbReference>
<protein>
    <recommendedName>
        <fullName evidence="2">AMP-activated protein kinase glycogen-binding domain-containing protein</fullName>
    </recommendedName>
</protein>
<accession>E0RNF0</accession>
<proteinExistence type="inferred from homology"/>
<dbReference type="KEGG" id="sta:STHERM_c01760"/>
<dbReference type="InterPro" id="IPR032640">
    <property type="entry name" value="AMPK1_CBM"/>
</dbReference>
<dbReference type="Gene3D" id="2.60.40.10">
    <property type="entry name" value="Immunoglobulins"/>
    <property type="match status" value="2"/>
</dbReference>
<dbReference type="EMBL" id="CP001698">
    <property type="protein sequence ID" value="ADN01150.1"/>
    <property type="molecule type" value="Genomic_DNA"/>
</dbReference>
<dbReference type="SUPFAM" id="SSF81296">
    <property type="entry name" value="E set domains"/>
    <property type="match status" value="2"/>
</dbReference>
<reference key="1">
    <citation type="submission" date="2009-08" db="EMBL/GenBank/DDBJ databases">
        <title>The genome sequence of Spirochaeta thermophila DSM6192.</title>
        <authorList>
            <person name="Angelov A."/>
            <person name="Mientus M."/>
            <person name="Wittenberg S."/>
            <person name="Lehmann R."/>
            <person name="Liesegang H."/>
            <person name="Daniel R."/>
            <person name="Liebl W."/>
        </authorList>
    </citation>
    <scope>NUCLEOTIDE SEQUENCE</scope>
    <source>
        <strain>DSM 6192</strain>
    </source>
</reference>
<dbReference type="InterPro" id="IPR014756">
    <property type="entry name" value="Ig_E-set"/>
</dbReference>
<evidence type="ECO:0000313" key="4">
    <source>
        <dbReference type="Proteomes" id="UP000001296"/>
    </source>
</evidence>
<dbReference type="HOGENOM" id="CLU_982799_0_0_12"/>
<dbReference type="AlphaFoldDB" id="E0RNF0"/>
<comment type="similarity">
    <text evidence="1">Belongs to the 5'-AMP-activated protein kinase beta subunit family.</text>
</comment>
<dbReference type="CDD" id="cd02859">
    <property type="entry name" value="E_set_AMPKbeta_like_N"/>
    <property type="match status" value="1"/>
</dbReference>
<name>E0RNF0_WINT6</name>